<organism evidence="2 3">
    <name type="scientific">Sordaria macrospora</name>
    <dbReference type="NCBI Taxonomy" id="5147"/>
    <lineage>
        <taxon>Eukaryota</taxon>
        <taxon>Fungi</taxon>
        <taxon>Dikarya</taxon>
        <taxon>Ascomycota</taxon>
        <taxon>Pezizomycotina</taxon>
        <taxon>Sordariomycetes</taxon>
        <taxon>Sordariomycetidae</taxon>
        <taxon>Sordariales</taxon>
        <taxon>Sordariaceae</taxon>
        <taxon>Sordaria</taxon>
    </lineage>
</organism>
<feature type="region of interest" description="Disordered" evidence="1">
    <location>
        <begin position="181"/>
        <end position="204"/>
    </location>
</feature>
<accession>A0A8S8ZNI4</accession>
<reference evidence="2 3" key="1">
    <citation type="submission" date="2017-07" db="EMBL/GenBank/DDBJ databases">
        <title>Genome sequence of the Sordaria macrospora wild type strain R19027.</title>
        <authorList>
            <person name="Nowrousian M."/>
            <person name="Teichert I."/>
            <person name="Kueck U."/>
        </authorList>
    </citation>
    <scope>NUCLEOTIDE SEQUENCE [LARGE SCALE GENOMIC DNA]</scope>
    <source>
        <strain evidence="2 3">R19027</strain>
        <tissue evidence="2">Mycelium</tissue>
    </source>
</reference>
<gene>
    <name evidence="2" type="ORF">SMACR_07432</name>
</gene>
<proteinExistence type="predicted"/>
<evidence type="ECO:0000313" key="3">
    <source>
        <dbReference type="Proteomes" id="UP000433876"/>
    </source>
</evidence>
<evidence type="ECO:0000256" key="1">
    <source>
        <dbReference type="SAM" id="MobiDB-lite"/>
    </source>
</evidence>
<evidence type="ECO:0000313" key="2">
    <source>
        <dbReference type="EMBL" id="KAA8630486.1"/>
    </source>
</evidence>
<name>A0A8S8ZNI4_SORMA</name>
<dbReference type="Proteomes" id="UP000433876">
    <property type="component" value="Unassembled WGS sequence"/>
</dbReference>
<sequence length="204" mass="23068">MLPGITLLASARHLRLHALQLGLDSASAHLHRPLPTLLPQDVPAHHRARAGMDHHDLLVRRLDCPGRLFRVSELRCRHLLRMRRGRDRLRLLALGHFLVHRHCRYHGYAQGQGEGPEGQACGWCLSVMDGFDFNFRARSLYHTGSEIPMDGEMHACRRRLWPDDALLGNWLLNVGSGRGREGFNANGKNGTDSSRMYGLHEGQN</sequence>
<comment type="caution">
    <text evidence="2">The sequence shown here is derived from an EMBL/GenBank/DDBJ whole genome shotgun (WGS) entry which is preliminary data.</text>
</comment>
<dbReference type="AlphaFoldDB" id="A0A8S8ZNI4"/>
<dbReference type="EMBL" id="NMPR01000102">
    <property type="protein sequence ID" value="KAA8630486.1"/>
    <property type="molecule type" value="Genomic_DNA"/>
</dbReference>
<protein>
    <submittedName>
        <fullName evidence="2">Uncharacterized protein</fullName>
    </submittedName>
</protein>